<evidence type="ECO:0000313" key="2">
    <source>
        <dbReference type="Proteomes" id="UP000024635"/>
    </source>
</evidence>
<dbReference type="AlphaFoldDB" id="A0A016TLH4"/>
<protein>
    <submittedName>
        <fullName evidence="1">Uncharacterized protein</fullName>
    </submittedName>
</protein>
<name>A0A016TLH4_9BILA</name>
<comment type="caution">
    <text evidence="1">The sequence shown here is derived from an EMBL/GenBank/DDBJ whole genome shotgun (WGS) entry which is preliminary data.</text>
</comment>
<proteinExistence type="predicted"/>
<dbReference type="Proteomes" id="UP000024635">
    <property type="component" value="Unassembled WGS sequence"/>
</dbReference>
<reference evidence="2" key="1">
    <citation type="journal article" date="2015" name="Nat. Genet.">
        <title>The genome and transcriptome of the zoonotic hookworm Ancylostoma ceylanicum identify infection-specific gene families.</title>
        <authorList>
            <person name="Schwarz E.M."/>
            <person name="Hu Y."/>
            <person name="Antoshechkin I."/>
            <person name="Miller M.M."/>
            <person name="Sternberg P.W."/>
            <person name="Aroian R.V."/>
        </authorList>
    </citation>
    <scope>NUCLEOTIDE SEQUENCE</scope>
    <source>
        <strain evidence="2">HY135</strain>
    </source>
</reference>
<dbReference type="EMBL" id="JARK01001429">
    <property type="protein sequence ID" value="EYC03535.1"/>
    <property type="molecule type" value="Genomic_DNA"/>
</dbReference>
<organism evidence="1 2">
    <name type="scientific">Ancylostoma ceylanicum</name>
    <dbReference type="NCBI Taxonomy" id="53326"/>
    <lineage>
        <taxon>Eukaryota</taxon>
        <taxon>Metazoa</taxon>
        <taxon>Ecdysozoa</taxon>
        <taxon>Nematoda</taxon>
        <taxon>Chromadorea</taxon>
        <taxon>Rhabditida</taxon>
        <taxon>Rhabditina</taxon>
        <taxon>Rhabditomorpha</taxon>
        <taxon>Strongyloidea</taxon>
        <taxon>Ancylostomatidae</taxon>
        <taxon>Ancylostomatinae</taxon>
        <taxon>Ancylostoma</taxon>
    </lineage>
</organism>
<sequence>MGALRLHLPHDAEDSCSSSTNIDCAHRITLCKLEEKENIRRNSLGYGQLASVPAVSATLEKAVYGKWRVGRDEQIGGGRKCLPKIRLIVGVGVR</sequence>
<gene>
    <name evidence="1" type="primary">Acey_s0093.g2643</name>
    <name evidence="1" type="ORF">Y032_0093g2643</name>
</gene>
<evidence type="ECO:0000313" key="1">
    <source>
        <dbReference type="EMBL" id="EYC03535.1"/>
    </source>
</evidence>
<accession>A0A016TLH4</accession>
<keyword evidence="2" id="KW-1185">Reference proteome</keyword>